<proteinExistence type="predicted"/>
<accession>A0A6M3JZ08</accession>
<dbReference type="EMBL" id="MT144794">
    <property type="protein sequence ID" value="QJH99516.1"/>
    <property type="molecule type" value="Genomic_DNA"/>
</dbReference>
<evidence type="ECO:0000313" key="2">
    <source>
        <dbReference type="EMBL" id="QJH99516.1"/>
    </source>
</evidence>
<dbReference type="AlphaFoldDB" id="A0A6M3JZ08"/>
<gene>
    <name evidence="1" type="ORF">MM415A01819_0004</name>
    <name evidence="2" type="ORF">TM448B01614_0007</name>
</gene>
<evidence type="ECO:0000313" key="1">
    <source>
        <dbReference type="EMBL" id="QJA75313.1"/>
    </source>
</evidence>
<sequence length="236" mass="24666">MRKKLFIMIGILAVLFFGFNAGAATYSDFTSGDLTLSRSGLEPVHNYTPFIQYRQFDFGHANLNDGSGVTNGSVVRLFNVTENTFIEEIGIRVTTAALYSGVSAEVGDGTDIDGFVGHSLTSKGIAFIDLSTVSSGISRWGAWGISTTGATDFQLSGVSVTIGLSPPSGTGTSAYISSSTVASNAGPFFTSGISPYIGSDTIDMTVYTGSNTTAGSASGTTPVFEMYIRGFKRVVP</sequence>
<organism evidence="1">
    <name type="scientific">viral metagenome</name>
    <dbReference type="NCBI Taxonomy" id="1070528"/>
    <lineage>
        <taxon>unclassified sequences</taxon>
        <taxon>metagenomes</taxon>
        <taxon>organismal metagenomes</taxon>
    </lineage>
</organism>
<name>A0A6M3JZ08_9ZZZZ</name>
<protein>
    <submittedName>
        <fullName evidence="1">Uncharacterized protein</fullName>
    </submittedName>
</protein>
<dbReference type="EMBL" id="MT142155">
    <property type="protein sequence ID" value="QJA75313.1"/>
    <property type="molecule type" value="Genomic_DNA"/>
</dbReference>
<reference evidence="1" key="1">
    <citation type="submission" date="2020-03" db="EMBL/GenBank/DDBJ databases">
        <title>The deep terrestrial virosphere.</title>
        <authorList>
            <person name="Holmfeldt K."/>
            <person name="Nilsson E."/>
            <person name="Simone D."/>
            <person name="Lopez-Fernandez M."/>
            <person name="Wu X."/>
            <person name="de Brujin I."/>
            <person name="Lundin D."/>
            <person name="Andersson A."/>
            <person name="Bertilsson S."/>
            <person name="Dopson M."/>
        </authorList>
    </citation>
    <scope>NUCLEOTIDE SEQUENCE</scope>
    <source>
        <strain evidence="1">MM415A01819</strain>
        <strain evidence="2">TM448B01614</strain>
    </source>
</reference>